<dbReference type="GO" id="GO:0000160">
    <property type="term" value="P:phosphorelay signal transduction system"/>
    <property type="evidence" value="ECO:0007669"/>
    <property type="project" value="InterPro"/>
</dbReference>
<dbReference type="SUPFAM" id="SSF52172">
    <property type="entry name" value="CheY-like"/>
    <property type="match status" value="1"/>
</dbReference>
<dbReference type="InterPro" id="IPR001789">
    <property type="entry name" value="Sig_transdc_resp-reg_receiver"/>
</dbReference>
<dbReference type="PROSITE" id="PS50110">
    <property type="entry name" value="RESPONSE_REGULATORY"/>
    <property type="match status" value="1"/>
</dbReference>
<feature type="domain" description="Response regulatory" evidence="3">
    <location>
        <begin position="1"/>
        <end position="120"/>
    </location>
</feature>
<dbReference type="Pfam" id="PF00072">
    <property type="entry name" value="Response_reg"/>
    <property type="match status" value="1"/>
</dbReference>
<evidence type="ECO:0000259" key="3">
    <source>
        <dbReference type="PROSITE" id="PS50110"/>
    </source>
</evidence>
<dbReference type="EMBL" id="QZBU01006197">
    <property type="protein sequence ID" value="THZ89142.1"/>
    <property type="molecule type" value="Genomic_DNA"/>
</dbReference>
<sequence>MFLRVMSQQLSRLGCAKVHVANHGLEALDFLSTTTFCNGEVPLSVVLLDVEMPIMDGLTCARRVRELEKLQEIIGHVPICGITANARTDQIASCIEAGMDEVVTKPFRMPELIPRMLALVDKHKSL</sequence>
<reference evidence="4 5" key="1">
    <citation type="submission" date="2018-10" db="EMBL/GenBank/DDBJ databases">
        <title>Fifty Aureobasidium pullulans genomes reveal a recombining polyextremotolerant generalist.</title>
        <authorList>
            <person name="Gostincar C."/>
            <person name="Turk M."/>
            <person name="Zajc J."/>
            <person name="Gunde-Cimerman N."/>
        </authorList>
    </citation>
    <scope>NUCLEOTIDE SEQUENCE [LARGE SCALE GENOMIC DNA]</scope>
    <source>
        <strain evidence="4 5">EXF-3380</strain>
    </source>
</reference>
<organism evidence="4 5">
    <name type="scientific">Aureobasidium pullulans</name>
    <name type="common">Black yeast</name>
    <name type="synonym">Pullularia pullulans</name>
    <dbReference type="NCBI Taxonomy" id="5580"/>
    <lineage>
        <taxon>Eukaryota</taxon>
        <taxon>Fungi</taxon>
        <taxon>Dikarya</taxon>
        <taxon>Ascomycota</taxon>
        <taxon>Pezizomycotina</taxon>
        <taxon>Dothideomycetes</taxon>
        <taxon>Dothideomycetidae</taxon>
        <taxon>Dothideales</taxon>
        <taxon>Saccotheciaceae</taxon>
        <taxon>Aureobasidium</taxon>
    </lineage>
</organism>
<evidence type="ECO:0000256" key="1">
    <source>
        <dbReference type="ARBA" id="ARBA00022553"/>
    </source>
</evidence>
<feature type="modified residue" description="4-aspartylphosphate" evidence="2">
    <location>
        <position position="49"/>
    </location>
</feature>
<dbReference type="CDD" id="cd17546">
    <property type="entry name" value="REC_hyHK_CKI1_RcsC-like"/>
    <property type="match status" value="1"/>
</dbReference>
<dbReference type="InterPro" id="IPR011006">
    <property type="entry name" value="CheY-like_superfamily"/>
</dbReference>
<accession>A0A4S9Y8K0</accession>
<comment type="caution">
    <text evidence="4">The sequence shown here is derived from an EMBL/GenBank/DDBJ whole genome shotgun (WGS) entry which is preliminary data.</text>
</comment>
<evidence type="ECO:0000256" key="2">
    <source>
        <dbReference type="PROSITE-ProRule" id="PRU00169"/>
    </source>
</evidence>
<evidence type="ECO:0000313" key="5">
    <source>
        <dbReference type="Proteomes" id="UP000304947"/>
    </source>
</evidence>
<dbReference type="PANTHER" id="PTHR45339">
    <property type="entry name" value="HYBRID SIGNAL TRANSDUCTION HISTIDINE KINASE J"/>
    <property type="match status" value="1"/>
</dbReference>
<dbReference type="SMART" id="SM00448">
    <property type="entry name" value="REC"/>
    <property type="match status" value="1"/>
</dbReference>
<proteinExistence type="predicted"/>
<evidence type="ECO:0000313" key="4">
    <source>
        <dbReference type="EMBL" id="THZ89142.1"/>
    </source>
</evidence>
<name>A0A4S9Y8K0_AURPU</name>
<dbReference type="Gene3D" id="3.40.50.2300">
    <property type="match status" value="1"/>
</dbReference>
<dbReference type="PANTHER" id="PTHR45339:SF5">
    <property type="entry name" value="HISTIDINE KINASE"/>
    <property type="match status" value="1"/>
</dbReference>
<protein>
    <recommendedName>
        <fullName evidence="3">Response regulatory domain-containing protein</fullName>
    </recommendedName>
</protein>
<gene>
    <name evidence="4" type="ORF">D6C83_09410</name>
</gene>
<dbReference type="AlphaFoldDB" id="A0A4S9Y8K0"/>
<keyword evidence="1 2" id="KW-0597">Phosphoprotein</keyword>
<dbReference type="Proteomes" id="UP000304947">
    <property type="component" value="Unassembled WGS sequence"/>
</dbReference>